<dbReference type="Proteomes" id="UP001597510">
    <property type="component" value="Unassembled WGS sequence"/>
</dbReference>
<dbReference type="EMBL" id="JBHULC010000012">
    <property type="protein sequence ID" value="MFD2522029.1"/>
    <property type="molecule type" value="Genomic_DNA"/>
</dbReference>
<gene>
    <name evidence="2" type="ORF">ACFSR2_14110</name>
</gene>
<accession>A0ABW5J7N5</accession>
<proteinExistence type="predicted"/>
<name>A0ABW5J7N5_9BACT</name>
<evidence type="ECO:0000313" key="2">
    <source>
        <dbReference type="EMBL" id="MFD2522029.1"/>
    </source>
</evidence>
<dbReference type="RefSeq" id="WP_340239827.1">
    <property type="nucleotide sequence ID" value="NZ_JBBEWC010000015.1"/>
</dbReference>
<comment type="caution">
    <text evidence="2">The sequence shown here is derived from an EMBL/GenBank/DDBJ whole genome shotgun (WGS) entry which is preliminary data.</text>
</comment>
<keyword evidence="1" id="KW-1133">Transmembrane helix</keyword>
<reference evidence="3" key="1">
    <citation type="journal article" date="2019" name="Int. J. Syst. Evol. Microbiol.">
        <title>The Global Catalogue of Microorganisms (GCM) 10K type strain sequencing project: providing services to taxonomists for standard genome sequencing and annotation.</title>
        <authorList>
            <consortium name="The Broad Institute Genomics Platform"/>
            <consortium name="The Broad Institute Genome Sequencing Center for Infectious Disease"/>
            <person name="Wu L."/>
            <person name="Ma J."/>
        </authorList>
    </citation>
    <scope>NUCLEOTIDE SEQUENCE [LARGE SCALE GENOMIC DNA]</scope>
    <source>
        <strain evidence="3">KCTC 52344</strain>
    </source>
</reference>
<keyword evidence="1" id="KW-0472">Membrane</keyword>
<evidence type="ECO:0000313" key="3">
    <source>
        <dbReference type="Proteomes" id="UP001597510"/>
    </source>
</evidence>
<keyword evidence="3" id="KW-1185">Reference proteome</keyword>
<keyword evidence="1" id="KW-0812">Transmembrane</keyword>
<protein>
    <submittedName>
        <fullName evidence="2">Uncharacterized protein</fullName>
    </submittedName>
</protein>
<sequence length="50" mass="6044">MANDTKGNKNRLIFRIIFLLFLAIVIWFLYDLSRQTTAPWNKKKQLERAF</sequence>
<feature type="transmembrane region" description="Helical" evidence="1">
    <location>
        <begin position="12"/>
        <end position="30"/>
    </location>
</feature>
<evidence type="ECO:0000256" key="1">
    <source>
        <dbReference type="SAM" id="Phobius"/>
    </source>
</evidence>
<organism evidence="2 3">
    <name type="scientific">Emticicia soli</name>
    <dbReference type="NCBI Taxonomy" id="2027878"/>
    <lineage>
        <taxon>Bacteria</taxon>
        <taxon>Pseudomonadati</taxon>
        <taxon>Bacteroidota</taxon>
        <taxon>Cytophagia</taxon>
        <taxon>Cytophagales</taxon>
        <taxon>Leadbetterellaceae</taxon>
        <taxon>Emticicia</taxon>
    </lineage>
</organism>